<feature type="domain" description="Carbohydrate kinase PfkB" evidence="4">
    <location>
        <begin position="24"/>
        <end position="293"/>
    </location>
</feature>
<evidence type="ECO:0000256" key="1">
    <source>
        <dbReference type="ARBA" id="ARBA00010688"/>
    </source>
</evidence>
<dbReference type="Gene3D" id="3.40.1190.20">
    <property type="match status" value="1"/>
</dbReference>
<dbReference type="RefSeq" id="WP_093454854.1">
    <property type="nucleotide sequence ID" value="NZ_FNZG01000006.1"/>
</dbReference>
<dbReference type="GO" id="GO:0006974">
    <property type="term" value="P:DNA damage response"/>
    <property type="evidence" value="ECO:0007669"/>
    <property type="project" value="TreeGrafter"/>
</dbReference>
<dbReference type="SUPFAM" id="SSF53613">
    <property type="entry name" value="Ribokinase-like"/>
    <property type="match status" value="1"/>
</dbReference>
<evidence type="ECO:0000313" key="5">
    <source>
        <dbReference type="EMBL" id="SFD18086.1"/>
    </source>
</evidence>
<dbReference type="InterPro" id="IPR029056">
    <property type="entry name" value="Ribokinase-like"/>
</dbReference>
<dbReference type="GO" id="GO:0005829">
    <property type="term" value="C:cytosol"/>
    <property type="evidence" value="ECO:0007669"/>
    <property type="project" value="TreeGrafter"/>
</dbReference>
<keyword evidence="6" id="KW-1185">Reference proteome</keyword>
<evidence type="ECO:0000256" key="2">
    <source>
        <dbReference type="ARBA" id="ARBA00022679"/>
    </source>
</evidence>
<dbReference type="EMBL" id="FOLX01000003">
    <property type="protein sequence ID" value="SFD18086.1"/>
    <property type="molecule type" value="Genomic_DNA"/>
</dbReference>
<dbReference type="InterPro" id="IPR002139">
    <property type="entry name" value="Ribo/fructo_kinase"/>
</dbReference>
<dbReference type="OrthoDB" id="9776822at2"/>
<name>A0A1I1Q7G2_9RHOB</name>
<evidence type="ECO:0000313" key="6">
    <source>
        <dbReference type="Proteomes" id="UP000231644"/>
    </source>
</evidence>
<dbReference type="GO" id="GO:0042840">
    <property type="term" value="P:D-glucuronate catabolic process"/>
    <property type="evidence" value="ECO:0007669"/>
    <property type="project" value="TreeGrafter"/>
</dbReference>
<organism evidence="5 6">
    <name type="scientific">Pseudooceanicola nitratireducens</name>
    <dbReference type="NCBI Taxonomy" id="517719"/>
    <lineage>
        <taxon>Bacteria</taxon>
        <taxon>Pseudomonadati</taxon>
        <taxon>Pseudomonadota</taxon>
        <taxon>Alphaproteobacteria</taxon>
        <taxon>Rhodobacterales</taxon>
        <taxon>Paracoccaceae</taxon>
        <taxon>Pseudooceanicola</taxon>
    </lineage>
</organism>
<evidence type="ECO:0000256" key="3">
    <source>
        <dbReference type="ARBA" id="ARBA00022777"/>
    </source>
</evidence>
<dbReference type="InterPro" id="IPR050306">
    <property type="entry name" value="PfkB_Carbo_kinase"/>
</dbReference>
<accession>A0A1I1Q7G2</accession>
<keyword evidence="2" id="KW-0808">Transferase</keyword>
<dbReference type="STRING" id="517719.SAMN05421762_3507"/>
<dbReference type="Pfam" id="PF00294">
    <property type="entry name" value="PfkB"/>
    <property type="match status" value="1"/>
</dbReference>
<dbReference type="Proteomes" id="UP000231644">
    <property type="component" value="Unassembled WGS sequence"/>
</dbReference>
<dbReference type="CDD" id="cd01166">
    <property type="entry name" value="KdgK"/>
    <property type="match status" value="1"/>
</dbReference>
<gene>
    <name evidence="5" type="ORF">SAMN05421762_3507</name>
</gene>
<dbReference type="GO" id="GO:0008673">
    <property type="term" value="F:2-dehydro-3-deoxygluconokinase activity"/>
    <property type="evidence" value="ECO:0007669"/>
    <property type="project" value="TreeGrafter"/>
</dbReference>
<protein>
    <submittedName>
        <fullName evidence="5">2-keto-3-deoxygluconate kinase</fullName>
    </submittedName>
</protein>
<dbReference type="InterPro" id="IPR011611">
    <property type="entry name" value="PfkB_dom"/>
</dbReference>
<dbReference type="GO" id="GO:0019698">
    <property type="term" value="P:D-galacturonate catabolic process"/>
    <property type="evidence" value="ECO:0007669"/>
    <property type="project" value="TreeGrafter"/>
</dbReference>
<dbReference type="PANTHER" id="PTHR43085:SF15">
    <property type="entry name" value="2-DEHYDRO-3-DEOXYGLUCONOKINASE"/>
    <property type="match status" value="1"/>
</dbReference>
<sequence>MTHDILCLGEPMLEFNQQPDGRYLPGHGGDTSNCAIAAARQGARVGYVTHLGADAFGDSFMTLWRDEGIDTSCVRQVPDAHTGVYFVTHGDGGHQFSYFRAGSASSRMGPQDLPRDALEQTRILHVSGISQAISESAADAVFEAIDLVRAAGGRVSYDTNLRLKLWPLARARAVIHAAMAQCDIALPGLEDAQQLTGLTDPDAIADVYLKLGAGIVALTLGAEGTLVATPDDRRRIGGRQVTAVDATAAGDTFDGAFLARLVAGDDPFVAARYANAAAALSTQGYGAVAPMPHRAAVEDFLSKEHP</sequence>
<reference evidence="5 6" key="1">
    <citation type="submission" date="2016-10" db="EMBL/GenBank/DDBJ databases">
        <authorList>
            <person name="de Groot N.N."/>
        </authorList>
    </citation>
    <scope>NUCLEOTIDE SEQUENCE [LARGE SCALE GENOMIC DNA]</scope>
    <source>
        <strain evidence="5 6">DSM 29619</strain>
    </source>
</reference>
<keyword evidence="3 5" id="KW-0418">Kinase</keyword>
<dbReference type="PANTHER" id="PTHR43085">
    <property type="entry name" value="HEXOKINASE FAMILY MEMBER"/>
    <property type="match status" value="1"/>
</dbReference>
<comment type="similarity">
    <text evidence="1">Belongs to the carbohydrate kinase PfkB family.</text>
</comment>
<dbReference type="PRINTS" id="PR00990">
    <property type="entry name" value="RIBOKINASE"/>
</dbReference>
<proteinExistence type="inferred from homology"/>
<dbReference type="AlphaFoldDB" id="A0A1I1Q7G2"/>
<evidence type="ECO:0000259" key="4">
    <source>
        <dbReference type="Pfam" id="PF00294"/>
    </source>
</evidence>